<reference evidence="2" key="1">
    <citation type="submission" date="2021-03" db="EMBL/GenBank/DDBJ databases">
        <title>Antimicrobial resistance genes in bacteria isolated from Japanese honey, and their potential for conferring macrolide and lincosamide resistance in the American foulbrood pathogen Paenibacillus larvae.</title>
        <authorList>
            <person name="Okamoto M."/>
            <person name="Kumagai M."/>
            <person name="Kanamori H."/>
            <person name="Takamatsu D."/>
        </authorList>
    </citation>
    <scope>NUCLEOTIDE SEQUENCE</scope>
    <source>
        <strain evidence="2">J2TS6</strain>
    </source>
</reference>
<dbReference type="InterPro" id="IPR001041">
    <property type="entry name" value="2Fe-2S_ferredoxin-type"/>
</dbReference>
<dbReference type="PROSITE" id="PS51085">
    <property type="entry name" value="2FE2S_FER_2"/>
    <property type="match status" value="1"/>
</dbReference>
<feature type="domain" description="2Fe-2S ferredoxin-type" evidence="1">
    <location>
        <begin position="3"/>
        <end position="97"/>
    </location>
</feature>
<organism evidence="2 3">
    <name type="scientific">Paenibacillus albilobatus</name>
    <dbReference type="NCBI Taxonomy" id="2716884"/>
    <lineage>
        <taxon>Bacteria</taxon>
        <taxon>Bacillati</taxon>
        <taxon>Bacillota</taxon>
        <taxon>Bacilli</taxon>
        <taxon>Bacillales</taxon>
        <taxon>Paenibacillaceae</taxon>
        <taxon>Paenibacillus</taxon>
    </lineage>
</organism>
<accession>A0A919XIB7</accession>
<name>A0A919XIB7_9BACL</name>
<dbReference type="AlphaFoldDB" id="A0A919XIB7"/>
<comment type="caution">
    <text evidence="2">The sequence shown here is derived from an EMBL/GenBank/DDBJ whole genome shotgun (WGS) entry which is preliminary data.</text>
</comment>
<dbReference type="RefSeq" id="WP_160041246.1">
    <property type="nucleotide sequence ID" value="NZ_BORQ01000002.1"/>
</dbReference>
<proteinExistence type="predicted"/>
<dbReference type="SUPFAM" id="SSF54292">
    <property type="entry name" value="2Fe-2S ferredoxin-like"/>
    <property type="match status" value="1"/>
</dbReference>
<sequence>MKHEITFRPSGKKAEVSRGTTVLAASFRAGVHIPTRCGGKMGCLMCKIEVDEAAKAQLSPPSEQEQRKLGSLVHQGVRLACQSKIEGTVAVTIPEDKLKAAIRKQLEAARRQDRDDLW</sequence>
<dbReference type="Gene3D" id="3.10.20.30">
    <property type="match status" value="1"/>
</dbReference>
<dbReference type="EMBL" id="BORQ01000002">
    <property type="protein sequence ID" value="GIO30858.1"/>
    <property type="molecule type" value="Genomic_DNA"/>
</dbReference>
<dbReference type="Pfam" id="PF00111">
    <property type="entry name" value="Fer2"/>
    <property type="match status" value="1"/>
</dbReference>
<gene>
    <name evidence="2" type="ORF">J2TS6_19990</name>
</gene>
<dbReference type="InterPro" id="IPR036010">
    <property type="entry name" value="2Fe-2S_ferredoxin-like_sf"/>
</dbReference>
<evidence type="ECO:0000259" key="1">
    <source>
        <dbReference type="PROSITE" id="PS51085"/>
    </source>
</evidence>
<dbReference type="GO" id="GO:0051536">
    <property type="term" value="F:iron-sulfur cluster binding"/>
    <property type="evidence" value="ECO:0007669"/>
    <property type="project" value="InterPro"/>
</dbReference>
<dbReference type="CDD" id="cd00207">
    <property type="entry name" value="fer2"/>
    <property type="match status" value="1"/>
</dbReference>
<keyword evidence="3" id="KW-1185">Reference proteome</keyword>
<dbReference type="Proteomes" id="UP000679779">
    <property type="component" value="Unassembled WGS sequence"/>
</dbReference>
<dbReference type="InterPro" id="IPR012675">
    <property type="entry name" value="Beta-grasp_dom_sf"/>
</dbReference>
<evidence type="ECO:0000313" key="2">
    <source>
        <dbReference type="EMBL" id="GIO30858.1"/>
    </source>
</evidence>
<protein>
    <recommendedName>
        <fullName evidence="1">2Fe-2S ferredoxin-type domain-containing protein</fullName>
    </recommendedName>
</protein>
<evidence type="ECO:0000313" key="3">
    <source>
        <dbReference type="Proteomes" id="UP000679779"/>
    </source>
</evidence>